<protein>
    <submittedName>
        <fullName evidence="3">PucR family transcriptional regulator</fullName>
    </submittedName>
</protein>
<dbReference type="InterPro" id="IPR042070">
    <property type="entry name" value="PucR_C-HTH_sf"/>
</dbReference>
<dbReference type="EMBL" id="QWLM01000005">
    <property type="protein sequence ID" value="RHW46382.1"/>
    <property type="molecule type" value="Genomic_DNA"/>
</dbReference>
<feature type="domain" description="PucR-like N-terminal" evidence="2">
    <location>
        <begin position="13"/>
        <end position="168"/>
    </location>
</feature>
<dbReference type="InterPro" id="IPR025736">
    <property type="entry name" value="PucR_C-HTH_dom"/>
</dbReference>
<dbReference type="InterPro" id="IPR051448">
    <property type="entry name" value="CdaR-like_regulators"/>
</dbReference>
<evidence type="ECO:0000313" key="3">
    <source>
        <dbReference type="EMBL" id="RHW46382.1"/>
    </source>
</evidence>
<dbReference type="Pfam" id="PF25906">
    <property type="entry name" value="PucR-like_N"/>
    <property type="match status" value="1"/>
</dbReference>
<gene>
    <name evidence="3" type="ORF">D1832_06025</name>
</gene>
<dbReference type="PANTHER" id="PTHR33744:SF7">
    <property type="entry name" value="PUCR FAMILY TRANSCRIPTIONAL REGULATOR"/>
    <property type="match status" value="1"/>
</dbReference>
<organism evidence="3 4">
    <name type="scientific">Dermacoccus abyssi</name>
    <dbReference type="NCBI Taxonomy" id="322596"/>
    <lineage>
        <taxon>Bacteria</taxon>
        <taxon>Bacillati</taxon>
        <taxon>Actinomycetota</taxon>
        <taxon>Actinomycetes</taxon>
        <taxon>Micrococcales</taxon>
        <taxon>Dermacoccaceae</taxon>
        <taxon>Dermacoccus</taxon>
    </lineage>
</organism>
<comment type="caution">
    <text evidence="3">The sequence shown here is derived from an EMBL/GenBank/DDBJ whole genome shotgun (WGS) entry which is preliminary data.</text>
</comment>
<proteinExistence type="predicted"/>
<sequence>MNMPILTERTLAELRASLPETASACVEAIVEEVPGYDRAFDPALRSNIERAVEQALSGFVATQIEGDRATSRSTLDGAYRLGQGEAASGRSTDALLAAYRVGARVAWAQFAGSAVAAEEPAANVAALAEKTFAFIDELSAQSLAGHTAALTARTRELARRRDQLTAALVAGEARPALEHLAESARWKAPETLTALVVDGEPRTALATALGERALWSPIADGPTVVLVPGVRSNARNGLLERCVGTPAALGPTVAWTDAGESVRQALRALRFASADDGADCDELLPELALDSAPLVATRLRERAVAPLEDLSPAKREVLAETLLGWLLHQGRRDEVAGRLHVHPQTVRYRMNTVRELYGDALTDPRRVLELTLGLLVEARTEPTSDAKDER</sequence>
<evidence type="ECO:0000259" key="2">
    <source>
        <dbReference type="Pfam" id="PF25906"/>
    </source>
</evidence>
<dbReference type="Gene3D" id="1.10.10.2840">
    <property type="entry name" value="PucR C-terminal helix-turn-helix domain"/>
    <property type="match status" value="1"/>
</dbReference>
<dbReference type="PANTHER" id="PTHR33744">
    <property type="entry name" value="CARBOHYDRATE DIACID REGULATOR"/>
    <property type="match status" value="1"/>
</dbReference>
<accession>A0A417Z6Z3</accession>
<name>A0A417Z6Z3_9MICO</name>
<evidence type="ECO:0000313" key="4">
    <source>
        <dbReference type="Proteomes" id="UP000285376"/>
    </source>
</evidence>
<reference evidence="3 4" key="1">
    <citation type="submission" date="2018-08" db="EMBL/GenBank/DDBJ databases">
        <title>Whole genome sequence analysis of Dermacoccus abyssi bacteria isolated from Deep Mariana trench Micromonospora spp reveals genes involved in the environmental adaptation and production of secondary metabolites.</title>
        <authorList>
            <person name="Abdel-Mageed W.M."/>
            <person name="Lehri B."/>
            <person name="Nouioui I."/>
            <person name="Goodfellow I."/>
            <person name="Jaspars M."/>
            <person name="Karlyshev A."/>
        </authorList>
    </citation>
    <scope>NUCLEOTIDE SEQUENCE [LARGE SCALE GENOMIC DNA]</scope>
    <source>
        <strain evidence="3 4">MT1.1</strain>
    </source>
</reference>
<dbReference type="Pfam" id="PF13556">
    <property type="entry name" value="HTH_30"/>
    <property type="match status" value="1"/>
</dbReference>
<evidence type="ECO:0000259" key="1">
    <source>
        <dbReference type="Pfam" id="PF13556"/>
    </source>
</evidence>
<dbReference type="AlphaFoldDB" id="A0A417Z6Z3"/>
<feature type="domain" description="PucR C-terminal helix-turn-helix" evidence="1">
    <location>
        <begin position="318"/>
        <end position="375"/>
    </location>
</feature>
<dbReference type="Proteomes" id="UP000285376">
    <property type="component" value="Unassembled WGS sequence"/>
</dbReference>
<dbReference type="InterPro" id="IPR058663">
    <property type="entry name" value="PucR-like_N"/>
</dbReference>